<name>A0A0G4EKU8_VITBC</name>
<evidence type="ECO:0000256" key="4">
    <source>
        <dbReference type="ARBA" id="ARBA00022676"/>
    </source>
</evidence>
<feature type="domain" description="Fucosyltransferase C-terminal" evidence="12">
    <location>
        <begin position="111"/>
        <end position="254"/>
    </location>
</feature>
<dbReference type="UniPathway" id="UPA00378"/>
<dbReference type="PANTHER" id="PTHR11929:SF194">
    <property type="entry name" value="ALPHA-(1,3)-FUCOSYLTRANSFERASE 10"/>
    <property type="match status" value="1"/>
</dbReference>
<dbReference type="STRING" id="1169540.A0A0G4EKU8"/>
<dbReference type="GO" id="GO:0032580">
    <property type="term" value="C:Golgi cisterna membrane"/>
    <property type="evidence" value="ECO:0007669"/>
    <property type="project" value="UniProtKB-SubCell"/>
</dbReference>
<evidence type="ECO:0000256" key="1">
    <source>
        <dbReference type="ARBA" id="ARBA00004167"/>
    </source>
</evidence>
<accession>A0A0G4EKU8</accession>
<evidence type="ECO:0000256" key="8">
    <source>
        <dbReference type="ARBA" id="ARBA00022989"/>
    </source>
</evidence>
<keyword evidence="11" id="KW-0333">Golgi apparatus</keyword>
<dbReference type="Pfam" id="PF00852">
    <property type="entry name" value="Glyco_transf_10"/>
    <property type="match status" value="1"/>
</dbReference>
<protein>
    <recommendedName>
        <fullName evidence="11">Fucosyltransferase</fullName>
        <ecNumber evidence="11">2.4.1.-</ecNumber>
    </recommendedName>
</protein>
<dbReference type="SUPFAM" id="SSF53756">
    <property type="entry name" value="UDP-Glycosyltransferase/glycogen phosphorylase"/>
    <property type="match status" value="1"/>
</dbReference>
<dbReference type="Pfam" id="PF17039">
    <property type="entry name" value="Glyco_tran_10_N"/>
    <property type="match status" value="1"/>
</dbReference>
<evidence type="ECO:0000259" key="12">
    <source>
        <dbReference type="Pfam" id="PF00852"/>
    </source>
</evidence>
<evidence type="ECO:0000256" key="7">
    <source>
        <dbReference type="ARBA" id="ARBA00022968"/>
    </source>
</evidence>
<dbReference type="AlphaFoldDB" id="A0A0G4EKU8"/>
<feature type="domain" description="Fucosyltransferase N-terminal" evidence="13">
    <location>
        <begin position="7"/>
        <end position="88"/>
    </location>
</feature>
<dbReference type="VEuPathDB" id="CryptoDB:Vbra_3974"/>
<evidence type="ECO:0000256" key="3">
    <source>
        <dbReference type="ARBA" id="ARBA00008919"/>
    </source>
</evidence>
<evidence type="ECO:0000256" key="10">
    <source>
        <dbReference type="ARBA" id="ARBA00023180"/>
    </source>
</evidence>
<evidence type="ECO:0000256" key="9">
    <source>
        <dbReference type="ARBA" id="ARBA00023136"/>
    </source>
</evidence>
<evidence type="ECO:0000256" key="11">
    <source>
        <dbReference type="RuleBase" id="RU003832"/>
    </source>
</evidence>
<dbReference type="InterPro" id="IPR055270">
    <property type="entry name" value="Glyco_tran_10_C"/>
</dbReference>
<sequence length="260" mass="29987">MPCDVPCHLTKERQFLWNGTADLVLFSFNQGSEVDTLVAQGAKKSHQHFALSSMEPSTLFPDLSRPEYLKKFDLKATYHLDSDVPRIYLGHDRLNPETFLDFHWMTPPRAKRKDRLVSLVVSNCGKKDKNGRLRYMKELGKHVFIHSFGQCLNNAKASDYMDEPMPDSHERMRKRNRSLQDVLRNCREKMELIRTFKFHLALENSDTPDYVTEKFGIALAAGTVPIVKSRKNNYHLFAPHPHSYVVAEDFASPKVQTGLH</sequence>
<evidence type="ECO:0000313" key="14">
    <source>
        <dbReference type="EMBL" id="CEL97130.1"/>
    </source>
</evidence>
<evidence type="ECO:0000256" key="6">
    <source>
        <dbReference type="ARBA" id="ARBA00022692"/>
    </source>
</evidence>
<dbReference type="InterPro" id="IPR038577">
    <property type="entry name" value="GT10-like_C_sf"/>
</dbReference>
<dbReference type="InterPro" id="IPR031481">
    <property type="entry name" value="Glyco_tran_10_N"/>
</dbReference>
<evidence type="ECO:0000256" key="2">
    <source>
        <dbReference type="ARBA" id="ARBA00004922"/>
    </source>
</evidence>
<dbReference type="Gene3D" id="3.40.50.11660">
    <property type="entry name" value="Glycosyl transferase family 10, C-terminal domain"/>
    <property type="match status" value="1"/>
</dbReference>
<gene>
    <name evidence="14" type="ORF">Vbra_3974</name>
</gene>
<dbReference type="InParanoid" id="A0A0G4EKU8"/>
<evidence type="ECO:0000256" key="5">
    <source>
        <dbReference type="ARBA" id="ARBA00022679"/>
    </source>
</evidence>
<keyword evidence="7" id="KW-0735">Signal-anchor</keyword>
<comment type="similarity">
    <text evidence="3 11">Belongs to the glycosyltransferase 10 family.</text>
</comment>
<dbReference type="EMBL" id="CDMY01000254">
    <property type="protein sequence ID" value="CEL97130.1"/>
    <property type="molecule type" value="Genomic_DNA"/>
</dbReference>
<dbReference type="OrthoDB" id="435191at2759"/>
<keyword evidence="5 11" id="KW-0808">Transferase</keyword>
<evidence type="ECO:0000259" key="13">
    <source>
        <dbReference type="Pfam" id="PF17039"/>
    </source>
</evidence>
<reference evidence="14 15" key="1">
    <citation type="submission" date="2014-11" db="EMBL/GenBank/DDBJ databases">
        <authorList>
            <person name="Zhu J."/>
            <person name="Qi W."/>
            <person name="Song R."/>
        </authorList>
    </citation>
    <scope>NUCLEOTIDE SEQUENCE [LARGE SCALE GENOMIC DNA]</scope>
</reference>
<dbReference type="Proteomes" id="UP000041254">
    <property type="component" value="Unassembled WGS sequence"/>
</dbReference>
<dbReference type="OMA" id="NCIMTES"/>
<dbReference type="PANTHER" id="PTHR11929">
    <property type="entry name" value="ALPHA- 1,3 -FUCOSYLTRANSFERASE"/>
    <property type="match status" value="1"/>
</dbReference>
<proteinExistence type="inferred from homology"/>
<dbReference type="PhylomeDB" id="A0A0G4EKU8"/>
<keyword evidence="4 11" id="KW-0328">Glycosyltransferase</keyword>
<keyword evidence="9" id="KW-0472">Membrane</keyword>
<keyword evidence="10" id="KW-0325">Glycoprotein</keyword>
<evidence type="ECO:0000313" key="15">
    <source>
        <dbReference type="Proteomes" id="UP000041254"/>
    </source>
</evidence>
<keyword evidence="8" id="KW-1133">Transmembrane helix</keyword>
<comment type="pathway">
    <text evidence="2">Protein modification; protein glycosylation.</text>
</comment>
<keyword evidence="15" id="KW-1185">Reference proteome</keyword>
<keyword evidence="6 11" id="KW-0812">Transmembrane</keyword>
<dbReference type="EC" id="2.4.1.-" evidence="11"/>
<organism evidence="14 15">
    <name type="scientific">Vitrella brassicaformis (strain CCMP3155)</name>
    <dbReference type="NCBI Taxonomy" id="1169540"/>
    <lineage>
        <taxon>Eukaryota</taxon>
        <taxon>Sar</taxon>
        <taxon>Alveolata</taxon>
        <taxon>Colpodellida</taxon>
        <taxon>Vitrellaceae</taxon>
        <taxon>Vitrella</taxon>
    </lineage>
</organism>
<dbReference type="InterPro" id="IPR001503">
    <property type="entry name" value="Glyco_trans_10"/>
</dbReference>
<comment type="subcellular location">
    <subcellularLocation>
        <location evidence="11">Golgi apparatus</location>
        <location evidence="11">Golgi stack membrane</location>
        <topology evidence="11">Single-pass type II membrane protein</topology>
    </subcellularLocation>
    <subcellularLocation>
        <location evidence="1">Membrane</location>
        <topology evidence="1">Single-pass membrane protein</topology>
    </subcellularLocation>
</comment>
<dbReference type="GO" id="GO:0046920">
    <property type="term" value="F:alpha-(1-&gt;3)-fucosyltransferase activity"/>
    <property type="evidence" value="ECO:0007669"/>
    <property type="project" value="TreeGrafter"/>
</dbReference>